<evidence type="ECO:0000259" key="2">
    <source>
        <dbReference type="Pfam" id="PF12010"/>
    </source>
</evidence>
<dbReference type="PROSITE" id="PS51257">
    <property type="entry name" value="PROKAR_LIPOPROTEIN"/>
    <property type="match status" value="1"/>
</dbReference>
<feature type="signal peptide" evidence="1">
    <location>
        <begin position="1"/>
        <end position="26"/>
    </location>
</feature>
<proteinExistence type="predicted"/>
<dbReference type="Proteomes" id="UP001304650">
    <property type="component" value="Chromosome"/>
</dbReference>
<dbReference type="Pfam" id="PF12010">
    <property type="entry name" value="DUF3502"/>
    <property type="match status" value="1"/>
</dbReference>
<dbReference type="EMBL" id="CP130319">
    <property type="protein sequence ID" value="WNR43972.1"/>
    <property type="molecule type" value="Genomic_DNA"/>
</dbReference>
<dbReference type="PANTHER" id="PTHR43649:SF17">
    <property type="entry name" value="ABC TRANSPORTER SOLUTE BINDING PROTEIN-SUGAR TRANSPORT"/>
    <property type="match status" value="1"/>
</dbReference>
<dbReference type="AlphaFoldDB" id="A0AA96RM93"/>
<evidence type="ECO:0000313" key="3">
    <source>
        <dbReference type="EMBL" id="WNR43972.1"/>
    </source>
</evidence>
<dbReference type="Gene3D" id="3.40.190.10">
    <property type="entry name" value="Periplasmic binding protein-like II"/>
    <property type="match status" value="2"/>
</dbReference>
<dbReference type="RefSeq" id="WP_314799073.1">
    <property type="nucleotide sequence ID" value="NZ_CP130319.1"/>
</dbReference>
<evidence type="ECO:0000313" key="4">
    <source>
        <dbReference type="Proteomes" id="UP001304650"/>
    </source>
</evidence>
<keyword evidence="1" id="KW-0732">Signal</keyword>
<dbReference type="SUPFAM" id="SSF53850">
    <property type="entry name" value="Periplasmic binding protein-like II"/>
    <property type="match status" value="1"/>
</dbReference>
<feature type="chain" id="PRO_5041696597" evidence="1">
    <location>
        <begin position="27"/>
        <end position="509"/>
    </location>
</feature>
<dbReference type="InterPro" id="IPR022627">
    <property type="entry name" value="DUF3502"/>
</dbReference>
<evidence type="ECO:0000256" key="1">
    <source>
        <dbReference type="SAM" id="SignalP"/>
    </source>
</evidence>
<accession>A0AA96RM93</accession>
<keyword evidence="4" id="KW-1185">Reference proteome</keyword>
<sequence>MKKQMFKVVTGAVSLAVLLSACGSKGSESTSTASPAASAAATAKVEQLAPVELIWNFPLAAIPADIATVQEAINKITKAKINATVKLQPQAFADYTQKMNTTVAAGENYDIAWTSNWNFDYVTNQSKGAFLPLDDLITKYAPSVTKSMPGFVWDATKISGKIYGVPNYQTVTNKEGFIIQKKYADKYNLDVNSIKKVADIEPFLAKVKAGESKDVVPFLVDRNGRFNSMLRSNGLESIVNAGGANVIGVDLSNPDKVINFVDTPQFGKYLDLIKSWHDKGLINDNAATLKNKADIEKTGNAVVQFHNVLNPAGPASYKTANGGNDVIVVPITETWAGTGSIITTMQAISKTSKNPERAMMFINLLNTDKELYNTISYGVEGKHYTKVSDNVVKINKDAGYVPNASWVFGNTFNAFLVEGTDPNVVADTKKENETAKPSPLMGFKFVPAPVVAEIANIGTVVDQYNPGLVTGTVAASEKLKEFQEKLKQAGIDKVIAEVQKQLDEWKKTK</sequence>
<organism evidence="3 4">
    <name type="scientific">Paenibacillus roseopurpureus</name>
    <dbReference type="NCBI Taxonomy" id="2918901"/>
    <lineage>
        <taxon>Bacteria</taxon>
        <taxon>Bacillati</taxon>
        <taxon>Bacillota</taxon>
        <taxon>Bacilli</taxon>
        <taxon>Bacillales</taxon>
        <taxon>Paenibacillaceae</taxon>
        <taxon>Paenibacillus</taxon>
    </lineage>
</organism>
<reference evidence="3" key="1">
    <citation type="submission" date="2022-02" db="EMBL/GenBank/DDBJ databases">
        <title>Paenibacillus sp. MBLB1832 Whole Genome Shotgun Sequencing.</title>
        <authorList>
            <person name="Hwang C.Y."/>
            <person name="Cho E.-S."/>
            <person name="Seo M.-J."/>
        </authorList>
    </citation>
    <scope>NUCLEOTIDE SEQUENCE</scope>
    <source>
        <strain evidence="3">MBLB1832</strain>
    </source>
</reference>
<feature type="domain" description="DUF3502" evidence="2">
    <location>
        <begin position="439"/>
        <end position="507"/>
    </location>
</feature>
<dbReference type="PANTHER" id="PTHR43649">
    <property type="entry name" value="ARABINOSE-BINDING PROTEIN-RELATED"/>
    <property type="match status" value="1"/>
</dbReference>
<dbReference type="InterPro" id="IPR050490">
    <property type="entry name" value="Bact_solute-bd_prot1"/>
</dbReference>
<dbReference type="KEGG" id="proo:MJB10_23215"/>
<protein>
    <submittedName>
        <fullName evidence="3">ABC transporter substrate-binding protein</fullName>
    </submittedName>
</protein>
<gene>
    <name evidence="3" type="ORF">MJB10_23215</name>
</gene>
<name>A0AA96RM93_9BACL</name>